<gene>
    <name evidence="1" type="ORF">MEG1DRAFT_01292</name>
</gene>
<sequence length="343" mass="39274">MKIRNKILSALIKVSSAIEIEFDNLMIRDVFISKRNPRRLRYVDEFAGLVFIGINTPIICKTRPEFVKRLSLHEWLIEQPDENRDENSFPLHRRLDVGEYFGLDTERGFFPASGAKGPFKYLLKFHPRLALDFIIQLLNTAVQKYANSEFAQPKQNEENSIMPFETTAKEVELILNDGTVVKQYASPHLWKGYRGVSTLPCLLQCALMALENWLIEVISSAKEISIIERIFDYILRSSNSVMPTSVLASVALGFPDQIGKAIYPLLRTPAFGYGYLFNRQKEAIVFGKYNGKCCSRMLAVEVELRAFLSHKRSVSRRKTLRAEFRASMTSSISFCGMKSRMFV</sequence>
<comment type="caution">
    <text evidence="1">The sequence shown here is derived from an EMBL/GenBank/DDBJ whole genome shotgun (WGS) entry which is preliminary data.</text>
</comment>
<reference evidence="1 2" key="1">
    <citation type="submission" date="2014-03" db="EMBL/GenBank/DDBJ databases">
        <title>Draft Genome of Photorhabdus temperata Meg1.</title>
        <authorList>
            <person name="Hurst S.G.IV."/>
            <person name="Morris K."/>
            <person name="Thomas K."/>
            <person name="Tisa L.S."/>
        </authorList>
    </citation>
    <scope>NUCLEOTIDE SEQUENCE [LARGE SCALE GENOMIC DNA]</scope>
    <source>
        <strain evidence="1 2">Meg1</strain>
    </source>
</reference>
<proteinExistence type="predicted"/>
<name>A0A081RZA9_PHOTE</name>
<organism evidence="1 2">
    <name type="scientific">Photorhabdus temperata subsp. temperata Meg1</name>
    <dbReference type="NCBI Taxonomy" id="1393735"/>
    <lineage>
        <taxon>Bacteria</taxon>
        <taxon>Pseudomonadati</taxon>
        <taxon>Pseudomonadota</taxon>
        <taxon>Gammaproteobacteria</taxon>
        <taxon>Enterobacterales</taxon>
        <taxon>Morganellaceae</taxon>
        <taxon>Photorhabdus</taxon>
    </lineage>
</organism>
<dbReference type="RefSeq" id="WP_023045206.1">
    <property type="nucleotide sequence ID" value="NZ_CAWLUD010000019.1"/>
</dbReference>
<dbReference type="Proteomes" id="UP000028002">
    <property type="component" value="Unassembled WGS sequence"/>
</dbReference>
<evidence type="ECO:0000313" key="1">
    <source>
        <dbReference type="EMBL" id="KER04012.1"/>
    </source>
</evidence>
<dbReference type="PATRIC" id="fig|1393735.3.peg.1338"/>
<protein>
    <submittedName>
        <fullName evidence="1">Uncharacterized protein</fullName>
    </submittedName>
</protein>
<accession>A0A081RZA9</accession>
<evidence type="ECO:0000313" key="2">
    <source>
        <dbReference type="Proteomes" id="UP000028002"/>
    </source>
</evidence>
<dbReference type="AlphaFoldDB" id="A0A081RZA9"/>
<dbReference type="EMBL" id="JGVH01000019">
    <property type="protein sequence ID" value="KER04012.1"/>
    <property type="molecule type" value="Genomic_DNA"/>
</dbReference>